<dbReference type="InterPro" id="IPR013083">
    <property type="entry name" value="Znf_RING/FYVE/PHD"/>
</dbReference>
<protein>
    <recommendedName>
        <fullName evidence="8">Integrase catalytic domain-containing protein</fullName>
    </recommendedName>
</protein>
<evidence type="ECO:0000256" key="2">
    <source>
        <dbReference type="ARBA" id="ARBA00022771"/>
    </source>
</evidence>
<dbReference type="Pfam" id="PF00628">
    <property type="entry name" value="PHD"/>
    <property type="match status" value="1"/>
</dbReference>
<evidence type="ECO:0000256" key="4">
    <source>
        <dbReference type="PROSITE-ProRule" id="PRU00146"/>
    </source>
</evidence>
<dbReference type="InterPro" id="IPR001965">
    <property type="entry name" value="Znf_PHD"/>
</dbReference>
<dbReference type="Gene3D" id="3.30.420.10">
    <property type="entry name" value="Ribonuclease H-like superfamily/Ribonuclease H"/>
    <property type="match status" value="1"/>
</dbReference>
<name>A0A1I8NK17_MUSDO</name>
<dbReference type="InterPro" id="IPR001584">
    <property type="entry name" value="Integrase_cat-core"/>
</dbReference>
<accession>A0A1I8NK17</accession>
<dbReference type="PROSITE" id="PS01359">
    <property type="entry name" value="ZF_PHD_1"/>
    <property type="match status" value="1"/>
</dbReference>
<feature type="domain" description="PHD-type" evidence="5">
    <location>
        <begin position="7"/>
        <end position="55"/>
    </location>
</feature>
<keyword evidence="1" id="KW-0479">Metal-binding</keyword>
<dbReference type="GO" id="GO:0003676">
    <property type="term" value="F:nucleic acid binding"/>
    <property type="evidence" value="ECO:0007669"/>
    <property type="project" value="InterPro"/>
</dbReference>
<dbReference type="InterPro" id="IPR019787">
    <property type="entry name" value="Znf_PHD-finger"/>
</dbReference>
<dbReference type="PROSITE" id="PS50016">
    <property type="entry name" value="ZF_PHD_2"/>
    <property type="match status" value="1"/>
</dbReference>
<dbReference type="GO" id="GO:0015074">
    <property type="term" value="P:DNA integration"/>
    <property type="evidence" value="ECO:0007669"/>
    <property type="project" value="InterPro"/>
</dbReference>
<dbReference type="SUPFAM" id="SSF53098">
    <property type="entry name" value="Ribonuclease H-like"/>
    <property type="match status" value="1"/>
</dbReference>
<dbReference type="VEuPathDB" id="VectorBase:MDOA016427"/>
<proteinExistence type="predicted"/>
<dbReference type="InterPro" id="IPR036397">
    <property type="entry name" value="RNaseH_sf"/>
</dbReference>
<keyword evidence="3" id="KW-0862">Zinc</keyword>
<dbReference type="SMART" id="SM00249">
    <property type="entry name" value="PHD"/>
    <property type="match status" value="1"/>
</dbReference>
<dbReference type="InterPro" id="IPR012337">
    <property type="entry name" value="RNaseH-like_sf"/>
</dbReference>
<dbReference type="GO" id="GO:0008270">
    <property type="term" value="F:zinc ion binding"/>
    <property type="evidence" value="ECO:0007669"/>
    <property type="project" value="UniProtKB-KW"/>
</dbReference>
<dbReference type="EnsemblMetazoa" id="MDOA016427-RA">
    <property type="protein sequence ID" value="MDOA016427-PA"/>
    <property type="gene ID" value="MDOA016427"/>
</dbReference>
<evidence type="ECO:0008006" key="8">
    <source>
        <dbReference type="Google" id="ProtNLM"/>
    </source>
</evidence>
<dbReference type="SUPFAM" id="SSF57903">
    <property type="entry name" value="FYVE/PHD zinc finger"/>
    <property type="match status" value="1"/>
</dbReference>
<dbReference type="STRING" id="7370.A0A1I8NK17"/>
<evidence type="ECO:0000256" key="1">
    <source>
        <dbReference type="ARBA" id="ARBA00022723"/>
    </source>
</evidence>
<dbReference type="AlphaFoldDB" id="A0A1I8NK17"/>
<dbReference type="InterPro" id="IPR019786">
    <property type="entry name" value="Zinc_finger_PHD-type_CS"/>
</dbReference>
<organism evidence="7">
    <name type="scientific">Musca domestica</name>
    <name type="common">House fly</name>
    <dbReference type="NCBI Taxonomy" id="7370"/>
    <lineage>
        <taxon>Eukaryota</taxon>
        <taxon>Metazoa</taxon>
        <taxon>Ecdysozoa</taxon>
        <taxon>Arthropoda</taxon>
        <taxon>Hexapoda</taxon>
        <taxon>Insecta</taxon>
        <taxon>Pterygota</taxon>
        <taxon>Neoptera</taxon>
        <taxon>Endopterygota</taxon>
        <taxon>Diptera</taxon>
        <taxon>Brachycera</taxon>
        <taxon>Muscomorpha</taxon>
        <taxon>Muscoidea</taxon>
        <taxon>Muscidae</taxon>
        <taxon>Musca</taxon>
    </lineage>
</organism>
<reference evidence="7" key="1">
    <citation type="submission" date="2020-05" db="UniProtKB">
        <authorList>
            <consortium name="EnsemblMetazoa"/>
        </authorList>
    </citation>
    <scope>IDENTIFICATION</scope>
    <source>
        <strain evidence="7">Aabys</strain>
    </source>
</reference>
<dbReference type="PANTHER" id="PTHR47331">
    <property type="entry name" value="PHD-TYPE DOMAIN-CONTAINING PROTEIN"/>
    <property type="match status" value="1"/>
</dbReference>
<evidence type="ECO:0000259" key="6">
    <source>
        <dbReference type="PROSITE" id="PS50994"/>
    </source>
</evidence>
<dbReference type="InterPro" id="IPR011011">
    <property type="entry name" value="Znf_FYVE_PHD"/>
</dbReference>
<dbReference type="PROSITE" id="PS50994">
    <property type="entry name" value="INTEGRASE"/>
    <property type="match status" value="1"/>
</dbReference>
<keyword evidence="2 4" id="KW-0863">Zinc-finger</keyword>
<gene>
    <name evidence="7" type="primary">105261777</name>
</gene>
<evidence type="ECO:0000256" key="3">
    <source>
        <dbReference type="ARBA" id="ARBA00022833"/>
    </source>
</evidence>
<dbReference type="Gene3D" id="3.30.40.10">
    <property type="entry name" value="Zinc/RING finger domain, C3HC4 (zinc finger)"/>
    <property type="match status" value="1"/>
</dbReference>
<evidence type="ECO:0000259" key="5">
    <source>
        <dbReference type="PROSITE" id="PS50016"/>
    </source>
</evidence>
<sequence length="418" mass="47166">MTDNEVEFNCKKCNAGDNDRMVQCDKCDQWYHYDCVAVNSGVANISWNCEGCDCNTEAAGTNATAHSVGNPAIPNSMDLLKQPQATSSPTTTGGTQQLANDEGVLRVKGRASFLNHEDVIILPAKHHVTFLLVSFVHETYHHMSHETVINNIKSRYYIPKLRILYKFVRKLCQRCKNSTASPIMPQMAPLPPARLACYEKPFTFTGIDYFGPIYVTVGRRKEKRWGALFTCLTLRAVHIEIAHSLDTSSCVMCINNFMARRGIPREIYTDDGTNFKAASKVFSAEVDYTATSKVFDGIKWKFNPPAAPHMGGAWERLVRSVKTALYNICPHMNFNDETLRGALAEVEFMLNSRPLTFVSLESSDDEALTPNHLLLGSSTGLKPVNCKEIDLRQRWNCTKQFADKFWHRWVKEYTPTIT</sequence>
<evidence type="ECO:0000313" key="7">
    <source>
        <dbReference type="EnsemblMetazoa" id="MDOA016427-PA"/>
    </source>
</evidence>
<feature type="domain" description="Integrase catalytic" evidence="6">
    <location>
        <begin position="197"/>
        <end position="378"/>
    </location>
</feature>
<dbReference type="VEuPathDB" id="VectorBase:MDOMA2_006875"/>